<dbReference type="UniPathway" id="UPA00378"/>
<dbReference type="GO" id="GO:0005789">
    <property type="term" value="C:endoplasmic reticulum membrane"/>
    <property type="evidence" value="ECO:0007669"/>
    <property type="project" value="UniProtKB-SubCell"/>
</dbReference>
<reference evidence="15 16" key="1">
    <citation type="journal article" date="2018" name="Evol. Lett.">
        <title>Horizontal gene cluster transfer increased hallucinogenic mushroom diversity.</title>
        <authorList>
            <person name="Reynolds H.T."/>
            <person name="Vijayakumar V."/>
            <person name="Gluck-Thaler E."/>
            <person name="Korotkin H.B."/>
            <person name="Matheny P.B."/>
            <person name="Slot J.C."/>
        </authorList>
    </citation>
    <scope>NUCLEOTIDE SEQUENCE [LARGE SCALE GENOMIC DNA]</scope>
    <source>
        <strain evidence="15 16">SRW20</strain>
    </source>
</reference>
<dbReference type="InParanoid" id="A0A409VIE5"/>
<dbReference type="EMBL" id="NHYE01005640">
    <property type="protein sequence ID" value="PPQ66042.1"/>
    <property type="molecule type" value="Genomic_DNA"/>
</dbReference>
<gene>
    <name evidence="15" type="ORF">CVT26_010798</name>
</gene>
<comment type="catalytic activity">
    <reaction evidence="11 12">
        <text>an alpha-D-Man-(1-&gt;3)-beta-D-Man-(1-&gt;4)-beta-D-GlcNAc-(1-&gt;4)-alpha-D-GlcNAc-diphospho-di-trans,poly-cis-dolichol + GDP-alpha-D-mannose = an alpha-D-Man-(1-&gt;3)-[alpha-D-Man-(1-&gt;6)]-beta-D-Man-(1-&gt;4)-beta-D-GlcNAc-(1-&gt;4)-alpha-D-GlcNAc-diphospho-di-trans,poly-cis-dolichol + GDP + H(+)</text>
        <dbReference type="Rhea" id="RHEA:29519"/>
        <dbReference type="Rhea" id="RHEA-COMP:19513"/>
        <dbReference type="Rhea" id="RHEA-COMP:19515"/>
        <dbReference type="ChEBI" id="CHEBI:15378"/>
        <dbReference type="ChEBI" id="CHEBI:57527"/>
        <dbReference type="ChEBI" id="CHEBI:58189"/>
        <dbReference type="ChEBI" id="CHEBI:132510"/>
        <dbReference type="ChEBI" id="CHEBI:132511"/>
        <dbReference type="EC" id="2.4.1.257"/>
    </reaction>
    <physiologicalReaction direction="left-to-right" evidence="11 12">
        <dbReference type="Rhea" id="RHEA:29520"/>
    </physiologicalReaction>
</comment>
<evidence type="ECO:0000256" key="12">
    <source>
        <dbReference type="RuleBase" id="RU367136"/>
    </source>
</evidence>
<dbReference type="Pfam" id="PF13439">
    <property type="entry name" value="Glyco_transf_4"/>
    <property type="match status" value="1"/>
</dbReference>
<comment type="pathway">
    <text evidence="3 12">Protein modification; protein glycosylation.</text>
</comment>
<dbReference type="Gene3D" id="3.40.50.2000">
    <property type="entry name" value="Glycogen Phosphorylase B"/>
    <property type="match status" value="2"/>
</dbReference>
<name>A0A409VIE5_9AGAR</name>
<comment type="similarity">
    <text evidence="12">Belongs to the glycosyltransferase group 1 family.</text>
</comment>
<dbReference type="InterPro" id="IPR027054">
    <property type="entry name" value="ALG2"/>
</dbReference>
<evidence type="ECO:0000256" key="4">
    <source>
        <dbReference type="ARBA" id="ARBA00022676"/>
    </source>
</evidence>
<accession>A0A409VIE5</accession>
<evidence type="ECO:0000256" key="1">
    <source>
        <dbReference type="ARBA" id="ARBA00003142"/>
    </source>
</evidence>
<feature type="transmembrane region" description="Helical" evidence="12">
    <location>
        <begin position="456"/>
        <end position="478"/>
    </location>
</feature>
<keyword evidence="4 12" id="KW-0328">Glycosyltransferase</keyword>
<keyword evidence="6 12" id="KW-0812">Transmembrane</keyword>
<protein>
    <recommendedName>
        <fullName evidence="12">Alpha-1,3/1,6-mannosyltransferase ALG2</fullName>
        <ecNumber evidence="12">2.4.1.132</ecNumber>
        <ecNumber evidence="12">2.4.1.257</ecNumber>
    </recommendedName>
    <alternativeName>
        <fullName evidence="12">GDP-Man:Man(1)GlcNAc(2)-PP-Dol alpha-1,3-mannosyltransferase</fullName>
    </alternativeName>
</protein>
<evidence type="ECO:0000256" key="9">
    <source>
        <dbReference type="ARBA" id="ARBA00023136"/>
    </source>
</evidence>
<dbReference type="PANTHER" id="PTHR45918">
    <property type="entry name" value="ALPHA-1,3/1,6-MANNOSYLTRANSFERASE ALG2"/>
    <property type="match status" value="1"/>
</dbReference>
<dbReference type="FunCoup" id="A0A409VIE5">
    <property type="interactions" value="394"/>
</dbReference>
<dbReference type="EC" id="2.4.1.132" evidence="12"/>
<dbReference type="Proteomes" id="UP000284706">
    <property type="component" value="Unassembled WGS sequence"/>
</dbReference>
<dbReference type="AlphaFoldDB" id="A0A409VIE5"/>
<evidence type="ECO:0000256" key="2">
    <source>
        <dbReference type="ARBA" id="ARBA00004586"/>
    </source>
</evidence>
<dbReference type="InterPro" id="IPR001296">
    <property type="entry name" value="Glyco_trans_1"/>
</dbReference>
<dbReference type="OrthoDB" id="448893at2759"/>
<feature type="domain" description="Glycosyltransferase subfamily 4-like N-terminal" evidence="14">
    <location>
        <begin position="16"/>
        <end position="205"/>
    </location>
</feature>
<evidence type="ECO:0000256" key="5">
    <source>
        <dbReference type="ARBA" id="ARBA00022679"/>
    </source>
</evidence>
<dbReference type="STRING" id="231916.A0A409VIE5"/>
<dbReference type="Pfam" id="PF00534">
    <property type="entry name" value="Glycos_transf_1"/>
    <property type="match status" value="1"/>
</dbReference>
<dbReference type="PANTHER" id="PTHR45918:SF1">
    <property type="entry name" value="ALPHA-1,3_1,6-MANNOSYLTRANSFERASE ALG2"/>
    <property type="match status" value="1"/>
</dbReference>
<comment type="caution">
    <text evidence="15">The sequence shown here is derived from an EMBL/GenBank/DDBJ whole genome shotgun (WGS) entry which is preliminary data.</text>
</comment>
<evidence type="ECO:0000256" key="6">
    <source>
        <dbReference type="ARBA" id="ARBA00022692"/>
    </source>
</evidence>
<evidence type="ECO:0000256" key="8">
    <source>
        <dbReference type="ARBA" id="ARBA00022989"/>
    </source>
</evidence>
<comment type="catalytic activity">
    <reaction evidence="10 12">
        <text>a beta-D-Man-(1-&gt;4)-beta-D-GlcNAc-(1-&gt;4)-alpha-D-GlcNAc-diphospho-di-trans,poly-cis-dolichol + GDP-alpha-D-mannose = an alpha-D-Man-(1-&gt;3)-beta-D-Man-(1-&gt;4)-beta-D-GlcNAc-(1-&gt;4)-alpha-D-GlcNAc-diphospho-di-trans,poly-cis-dolichol + GDP + H(+)</text>
        <dbReference type="Rhea" id="RHEA:29515"/>
        <dbReference type="Rhea" id="RHEA-COMP:19511"/>
        <dbReference type="Rhea" id="RHEA-COMP:19513"/>
        <dbReference type="ChEBI" id="CHEBI:15378"/>
        <dbReference type="ChEBI" id="CHEBI:57527"/>
        <dbReference type="ChEBI" id="CHEBI:58189"/>
        <dbReference type="ChEBI" id="CHEBI:58472"/>
        <dbReference type="ChEBI" id="CHEBI:132510"/>
        <dbReference type="EC" id="2.4.1.132"/>
    </reaction>
    <physiologicalReaction direction="left-to-right" evidence="10 12">
        <dbReference type="Rhea" id="RHEA:29516"/>
    </physiologicalReaction>
</comment>
<keyword evidence="16" id="KW-1185">Reference proteome</keyword>
<keyword evidence="8 12" id="KW-1133">Transmembrane helix</keyword>
<evidence type="ECO:0000259" key="13">
    <source>
        <dbReference type="Pfam" id="PF00534"/>
    </source>
</evidence>
<feature type="domain" description="Glycosyl transferase family 1" evidence="13">
    <location>
        <begin position="220"/>
        <end position="421"/>
    </location>
</feature>
<dbReference type="GO" id="GO:0102704">
    <property type="term" value="F:GDP-Man:Man(2)GlcNAc(2)-PP-Dol alpha-1,6-mannosyltransferase activity"/>
    <property type="evidence" value="ECO:0007669"/>
    <property type="project" value="UniProtKB-UniRule"/>
</dbReference>
<comment type="subcellular location">
    <subcellularLocation>
        <location evidence="2 12">Endoplasmic reticulum membrane</location>
    </subcellularLocation>
</comment>
<dbReference type="InterPro" id="IPR028098">
    <property type="entry name" value="Glyco_trans_4-like_N"/>
</dbReference>
<evidence type="ECO:0000313" key="16">
    <source>
        <dbReference type="Proteomes" id="UP000284706"/>
    </source>
</evidence>
<keyword evidence="7 12" id="KW-0256">Endoplasmic reticulum</keyword>
<evidence type="ECO:0000256" key="3">
    <source>
        <dbReference type="ARBA" id="ARBA00004922"/>
    </source>
</evidence>
<evidence type="ECO:0000256" key="7">
    <source>
        <dbReference type="ARBA" id="ARBA00022824"/>
    </source>
</evidence>
<keyword evidence="9 12" id="KW-0472">Membrane</keyword>
<evidence type="ECO:0000256" key="11">
    <source>
        <dbReference type="ARBA" id="ARBA00045104"/>
    </source>
</evidence>
<comment type="function">
    <text evidence="1 12">Mannosylates Man(2)GlcNAc(2)-dolichol diphosphate and Man(1)GlcNAc(2)-dolichol diphosphate to form Man(3)GlcNAc(2)-dolichol diphosphate.</text>
</comment>
<dbReference type="GO" id="GO:0004378">
    <property type="term" value="F:GDP-Man:Man(1)GlcNAc(2)-PP-Dol alpha-1,3-mannosyltransferase activity"/>
    <property type="evidence" value="ECO:0007669"/>
    <property type="project" value="UniProtKB-UniRule"/>
</dbReference>
<keyword evidence="5 12" id="KW-0808">Transferase</keyword>
<evidence type="ECO:0000313" key="15">
    <source>
        <dbReference type="EMBL" id="PPQ66042.1"/>
    </source>
</evidence>
<organism evidence="15 16">
    <name type="scientific">Gymnopilus dilepis</name>
    <dbReference type="NCBI Taxonomy" id="231916"/>
    <lineage>
        <taxon>Eukaryota</taxon>
        <taxon>Fungi</taxon>
        <taxon>Dikarya</taxon>
        <taxon>Basidiomycota</taxon>
        <taxon>Agaricomycotina</taxon>
        <taxon>Agaricomycetes</taxon>
        <taxon>Agaricomycetidae</taxon>
        <taxon>Agaricales</taxon>
        <taxon>Agaricineae</taxon>
        <taxon>Hymenogastraceae</taxon>
        <taxon>Gymnopilus</taxon>
    </lineage>
</organism>
<dbReference type="CDD" id="cd03805">
    <property type="entry name" value="GT4_ALG2-like"/>
    <property type="match status" value="1"/>
</dbReference>
<dbReference type="EC" id="2.4.1.257" evidence="12"/>
<proteinExistence type="inferred from homology"/>
<evidence type="ECO:0000259" key="14">
    <source>
        <dbReference type="Pfam" id="PF13439"/>
    </source>
</evidence>
<evidence type="ECO:0000256" key="10">
    <source>
        <dbReference type="ARBA" id="ARBA00045103"/>
    </source>
</evidence>
<sequence length="485" mass="53772">MSRPLRVAFIHPDLGIGGAERLVVDAALGLQKLGHSVDIYTSYHDPNHCFEETRDGTLSVYHISPPLPRALFGKLHILFAHLRQLHLTAHLLFSDTPKYDVYFVDQLSTCVPFLRSLGNTRVVFYCHFPDKLLANGAFVEGSNQIVKKGGLLKRLYRMPMDWLEEVTTRQADIILANSGFTARVFKAYFPSITQTPLIVYPGINISAYEAPVDHSDPDIVAISSSRPTLLSLNRFEGKKNAMLALEAFGLLKRKRPDLKDLRLVVAGGYDSRLDDNLKTLDTLISKATDLSLTYDIQASHDLLHQYPVRTDGLADVLFFLNFTTAQRTAFLTSPHSIALLYTPANEHFGIVPIEAMACGVPVLACNSGGPTESVLSSPPHAKSERTGWLEEPLPEKWLHALEEIVDLSSEEREAVGARAKRRAREKFGMEAMSRGLEDALRDAVNMGRVESRFDNFFGGTGGTVFFVLVGFLIAYLAAPFLLPTS</sequence>
<dbReference type="SUPFAM" id="SSF53756">
    <property type="entry name" value="UDP-Glycosyltransferase/glycogen phosphorylase"/>
    <property type="match status" value="1"/>
</dbReference>